<dbReference type="EMBL" id="CP001510">
    <property type="protein sequence ID" value="ACS41307.1"/>
    <property type="molecule type" value="Genomic_DNA"/>
</dbReference>
<sequence length="97" mass="10555">MPADTEGSQIAFRFGLNKTGGMRGPPLVTSRQLKGDQEARKRSEDAALEALSRCFPMRIAPAFGAILGESPIRLRLVNTPPTAAYQINNNITIFAPR</sequence>
<reference evidence="2 3" key="1">
    <citation type="journal article" date="2009" name="PLoS ONE">
        <title>Methylobacterium genome sequences: a reference blueprint to investigate microbial metabolism of C1 compounds from natural and industrial sources.</title>
        <authorList>
            <person name="Vuilleumier S."/>
            <person name="Chistoserdova L."/>
            <person name="Lee M.-C."/>
            <person name="Bringel F."/>
            <person name="Lajus A."/>
            <person name="Zhou Y."/>
            <person name="Gourion B."/>
            <person name="Barbe V."/>
            <person name="Chang J."/>
            <person name="Cruveiller S."/>
            <person name="Dossat C."/>
            <person name="Gillett W."/>
            <person name="Gruffaz C."/>
            <person name="Haugen E."/>
            <person name="Hourcade E."/>
            <person name="Levy R."/>
            <person name="Mangenot S."/>
            <person name="Muller E."/>
            <person name="Nadalig T."/>
            <person name="Pagni M."/>
            <person name="Penny C."/>
            <person name="Peyraud R."/>
            <person name="Robinson D.G."/>
            <person name="Roche D."/>
            <person name="Rouy Z."/>
            <person name="Saenampechek C."/>
            <person name="Salvignol G."/>
            <person name="Vallenet D."/>
            <person name="Wu Z."/>
            <person name="Marx C.J."/>
            <person name="Vorholt J.A."/>
            <person name="Olson M.V."/>
            <person name="Kaul R."/>
            <person name="Weissenbach J."/>
            <person name="Medigue C."/>
            <person name="Lidstrom M.E."/>
        </authorList>
    </citation>
    <scope>NUCLEOTIDE SEQUENCE [LARGE SCALE GENOMIC DNA]</scope>
    <source>
        <strain evidence="3">ATCC 14718 / DSM 1338 / JCM 2805 / NCIMB 9133 / AM1</strain>
    </source>
</reference>
<dbReference type="AlphaFoldDB" id="C5AYZ5"/>
<keyword evidence="3" id="KW-1185">Reference proteome</keyword>
<organism evidence="2 3">
    <name type="scientific">Methylorubrum extorquens (strain ATCC 14718 / DSM 1338 / JCM 2805 / NCIMB 9133 / AM1)</name>
    <name type="common">Methylobacterium extorquens</name>
    <dbReference type="NCBI Taxonomy" id="272630"/>
    <lineage>
        <taxon>Bacteria</taxon>
        <taxon>Pseudomonadati</taxon>
        <taxon>Pseudomonadota</taxon>
        <taxon>Alphaproteobacteria</taxon>
        <taxon>Hyphomicrobiales</taxon>
        <taxon>Methylobacteriaceae</taxon>
        <taxon>Methylorubrum</taxon>
    </lineage>
</organism>
<gene>
    <name evidence="2" type="ordered locus">MexAM1_META1p3585</name>
</gene>
<evidence type="ECO:0000313" key="3">
    <source>
        <dbReference type="Proteomes" id="UP000009081"/>
    </source>
</evidence>
<protein>
    <submittedName>
        <fullName evidence="2">Uncharacterized protein</fullName>
    </submittedName>
</protein>
<dbReference type="HOGENOM" id="CLU_182969_0_0_5"/>
<name>C5AYZ5_METEA</name>
<evidence type="ECO:0000313" key="2">
    <source>
        <dbReference type="EMBL" id="ACS41307.1"/>
    </source>
</evidence>
<dbReference type="eggNOG" id="ENOG50334NP">
    <property type="taxonomic scope" value="Bacteria"/>
</dbReference>
<proteinExistence type="predicted"/>
<accession>C5AYZ5</accession>
<evidence type="ECO:0000256" key="1">
    <source>
        <dbReference type="SAM" id="MobiDB-lite"/>
    </source>
</evidence>
<dbReference type="OrthoDB" id="7997311at2"/>
<dbReference type="Proteomes" id="UP000009081">
    <property type="component" value="Chromosome"/>
</dbReference>
<dbReference type="STRING" id="272630.MexAM1_META1p3585"/>
<feature type="region of interest" description="Disordered" evidence="1">
    <location>
        <begin position="18"/>
        <end position="40"/>
    </location>
</feature>
<dbReference type="KEGG" id="mea:Mex_1p3585"/>